<keyword evidence="3" id="KW-1185">Reference proteome</keyword>
<dbReference type="InterPro" id="IPR033985">
    <property type="entry name" value="SusD-like_N"/>
</dbReference>
<evidence type="ECO:0000313" key="3">
    <source>
        <dbReference type="Proteomes" id="UP000248079"/>
    </source>
</evidence>
<protein>
    <recommendedName>
        <fullName evidence="1">SusD-like N-terminal domain-containing protein</fullName>
    </recommendedName>
</protein>
<sequence>MKMKILYKSLAIILTGISLVSCNDYLDKLPDNRTELEDKEQIGKLLVNAYPKTSYASLCEVMSDNAGDKGMDSYNTQTNEETYKYVENFSEEGQNTPIFYWNYAYTAIAHANQALEKIEELEEAGATDLDSYKGEALVCRAYTHFMLVNLFAPHYSETTAASDLGVPYVEEVEKVLVKEYKRHTVAQVYEKVERDLLEGMAMLNDTRYDVPKYHFTTNAAKAFASRFYLWRERDANDLAMSMDYANEVLGANPAALLRDINGFYSEASYYDKEAQYTKAEETPNLLLSECIDNWGYLYPFWRFSLTGPLNQKIFMSTGNLKWGLTYAHLIHGGNDYAHFPKWRNHEIKDNPNSDSFVPSFMMPLFTTDELIYNRLEAHIKLGELDAAIDDFNIILSQKVDDMFGAVEVTKYDINHYYTTGEQVFFPPFNPPTYETDEEIAELTGSMTQYYLDLKRKDFIHEGMRWFDIRRFDLEVIHETADGETYKLEAKDSKKTLQIPAIAVANGLQPNKRD</sequence>
<dbReference type="Proteomes" id="UP000248079">
    <property type="component" value="Unassembled WGS sequence"/>
</dbReference>
<dbReference type="InterPro" id="IPR011990">
    <property type="entry name" value="TPR-like_helical_dom_sf"/>
</dbReference>
<reference evidence="2 3" key="1">
    <citation type="submission" date="2018-05" db="EMBL/GenBank/DDBJ databases">
        <title>Marinifilum breve JC075T sp. nov., a marine bacterium isolated from Yongle Blue Hole in the South China Sea.</title>
        <authorList>
            <person name="Fu T."/>
        </authorList>
    </citation>
    <scope>NUCLEOTIDE SEQUENCE [LARGE SCALE GENOMIC DNA]</scope>
    <source>
        <strain evidence="2 3">JC075</strain>
    </source>
</reference>
<dbReference type="PROSITE" id="PS51257">
    <property type="entry name" value="PROKAR_LIPOPROTEIN"/>
    <property type="match status" value="1"/>
</dbReference>
<dbReference type="Gene3D" id="1.25.40.390">
    <property type="match status" value="1"/>
</dbReference>
<comment type="caution">
    <text evidence="2">The sequence shown here is derived from an EMBL/GenBank/DDBJ whole genome shotgun (WGS) entry which is preliminary data.</text>
</comment>
<accession>A0A2V4A5N4</accession>
<dbReference type="OrthoDB" id="1147023at2"/>
<evidence type="ECO:0000259" key="1">
    <source>
        <dbReference type="Pfam" id="PF14322"/>
    </source>
</evidence>
<dbReference type="AlphaFoldDB" id="A0A2V4A5N4"/>
<proteinExistence type="predicted"/>
<organism evidence="2 3">
    <name type="scientific">Marinifilum breve</name>
    <dbReference type="NCBI Taxonomy" id="2184082"/>
    <lineage>
        <taxon>Bacteria</taxon>
        <taxon>Pseudomonadati</taxon>
        <taxon>Bacteroidota</taxon>
        <taxon>Bacteroidia</taxon>
        <taxon>Marinilabiliales</taxon>
        <taxon>Marinifilaceae</taxon>
    </lineage>
</organism>
<name>A0A2V4A5N4_9BACT</name>
<evidence type="ECO:0000313" key="2">
    <source>
        <dbReference type="EMBL" id="PXY03227.1"/>
    </source>
</evidence>
<dbReference type="SUPFAM" id="SSF48452">
    <property type="entry name" value="TPR-like"/>
    <property type="match status" value="1"/>
</dbReference>
<feature type="domain" description="SusD-like N-terminal" evidence="1">
    <location>
        <begin position="24"/>
        <end position="229"/>
    </location>
</feature>
<gene>
    <name evidence="2" type="ORF">DF185_03850</name>
</gene>
<dbReference type="EMBL" id="QFLI01000001">
    <property type="protein sequence ID" value="PXY03227.1"/>
    <property type="molecule type" value="Genomic_DNA"/>
</dbReference>
<dbReference type="Pfam" id="PF14322">
    <property type="entry name" value="SusD-like_3"/>
    <property type="match status" value="1"/>
</dbReference>